<dbReference type="AlphaFoldDB" id="A0A5J5AX98"/>
<protein>
    <submittedName>
        <fullName evidence="2">Uncharacterized protein</fullName>
    </submittedName>
</protein>
<dbReference type="Proteomes" id="UP000325577">
    <property type="component" value="Linkage Group LG17"/>
</dbReference>
<proteinExistence type="predicted"/>
<accession>A0A5J5AX98</accession>
<dbReference type="EMBL" id="CM018040">
    <property type="protein sequence ID" value="KAA8535745.1"/>
    <property type="molecule type" value="Genomic_DNA"/>
</dbReference>
<feature type="compositionally biased region" description="Polar residues" evidence="1">
    <location>
        <begin position="1"/>
        <end position="13"/>
    </location>
</feature>
<feature type="compositionally biased region" description="Basic and acidic residues" evidence="1">
    <location>
        <begin position="21"/>
        <end position="32"/>
    </location>
</feature>
<gene>
    <name evidence="2" type="ORF">F0562_030753</name>
</gene>
<name>A0A5J5AX98_9ASTE</name>
<sequence>MVATTTLESSAPASTALPRGGWDDRHGMAPEAVDRRVTKIKRKKGRDDGTIAASTNSMFSRIYHRSVCRKIRICHHSDCESASGRGIKGVVRCSCAVAACVAAWWLRQNNSSAALRRQRRFWDYDRPDTDVDMRSGDVVVLENDEGFEGNSGDELDDDSER</sequence>
<feature type="region of interest" description="Disordered" evidence="1">
    <location>
        <begin position="1"/>
        <end position="32"/>
    </location>
</feature>
<organism evidence="2 3">
    <name type="scientific">Nyssa sinensis</name>
    <dbReference type="NCBI Taxonomy" id="561372"/>
    <lineage>
        <taxon>Eukaryota</taxon>
        <taxon>Viridiplantae</taxon>
        <taxon>Streptophyta</taxon>
        <taxon>Embryophyta</taxon>
        <taxon>Tracheophyta</taxon>
        <taxon>Spermatophyta</taxon>
        <taxon>Magnoliopsida</taxon>
        <taxon>eudicotyledons</taxon>
        <taxon>Gunneridae</taxon>
        <taxon>Pentapetalae</taxon>
        <taxon>asterids</taxon>
        <taxon>Cornales</taxon>
        <taxon>Nyssaceae</taxon>
        <taxon>Nyssa</taxon>
    </lineage>
</organism>
<reference evidence="2 3" key="1">
    <citation type="submission" date="2019-09" db="EMBL/GenBank/DDBJ databases">
        <title>A chromosome-level genome assembly of the Chinese tupelo Nyssa sinensis.</title>
        <authorList>
            <person name="Yang X."/>
            <person name="Kang M."/>
            <person name="Yang Y."/>
            <person name="Xiong H."/>
            <person name="Wang M."/>
            <person name="Zhang Z."/>
            <person name="Wang Z."/>
            <person name="Wu H."/>
            <person name="Ma T."/>
            <person name="Liu J."/>
            <person name="Xi Z."/>
        </authorList>
    </citation>
    <scope>NUCLEOTIDE SEQUENCE [LARGE SCALE GENOMIC DNA]</scope>
    <source>
        <strain evidence="2">J267</strain>
        <tissue evidence="2">Leaf</tissue>
    </source>
</reference>
<evidence type="ECO:0000313" key="2">
    <source>
        <dbReference type="EMBL" id="KAA8535745.1"/>
    </source>
</evidence>
<evidence type="ECO:0000256" key="1">
    <source>
        <dbReference type="SAM" id="MobiDB-lite"/>
    </source>
</evidence>
<keyword evidence="3" id="KW-1185">Reference proteome</keyword>
<evidence type="ECO:0000313" key="3">
    <source>
        <dbReference type="Proteomes" id="UP000325577"/>
    </source>
</evidence>